<feature type="transmembrane region" description="Helical" evidence="2">
    <location>
        <begin position="64"/>
        <end position="82"/>
    </location>
</feature>
<evidence type="ECO:0000256" key="2">
    <source>
        <dbReference type="SAM" id="Phobius"/>
    </source>
</evidence>
<gene>
    <name evidence="3" type="ORF">DFR31_0653</name>
</gene>
<sequence>MRALRRLRALLRQLPLNRGRSDSEQLSLHYRRIFILPTRYGLFMALVAGLVWLGGVNYTNNMVLLLSFLLVGLLVISIHHTFNNLHRLQVHAGPAQPVFAGQPLRFPVTVHDPAGRERPAITVDGGEGLQTADIPPGESAQWWLTVPTRERGWRPLPRFRIQTRFPTGLFIAWALPSLQQRSLVYPAPELGNVPPPPRGQEGRQGDRHGEGDDDFHGLRRYQVGDPKGHIAWKRLARGEERVYTKQFAGASGAPRWLDERQLDPALGLEERLSRLCRWIIDLDNGGHPYGLRLGRVQIAPGRGEAHRHACLRALALHGQESSP</sequence>
<feature type="region of interest" description="Disordered" evidence="1">
    <location>
        <begin position="186"/>
        <end position="220"/>
    </location>
</feature>
<dbReference type="PANTHER" id="PTHR34351">
    <property type="entry name" value="SLR1927 PROTEIN-RELATED"/>
    <property type="match status" value="1"/>
</dbReference>
<dbReference type="Proteomes" id="UP000275461">
    <property type="component" value="Unassembled WGS sequence"/>
</dbReference>
<dbReference type="AlphaFoldDB" id="A0A498C6Q6"/>
<keyword evidence="4" id="KW-1185">Reference proteome</keyword>
<keyword evidence="2" id="KW-0812">Transmembrane</keyword>
<accession>A0A498C6Q6</accession>
<name>A0A498C6Q6_9GAMM</name>
<dbReference type="OrthoDB" id="5298497at2"/>
<evidence type="ECO:0000313" key="3">
    <source>
        <dbReference type="EMBL" id="RLK50747.1"/>
    </source>
</evidence>
<comment type="caution">
    <text evidence="3">The sequence shown here is derived from an EMBL/GenBank/DDBJ whole genome shotgun (WGS) entry which is preliminary data.</text>
</comment>
<reference evidence="3 4" key="1">
    <citation type="submission" date="2018-10" db="EMBL/GenBank/DDBJ databases">
        <title>Genomic Encyclopedia of Type Strains, Phase IV (KMG-IV): sequencing the most valuable type-strain genomes for metagenomic binning, comparative biology and taxonomic classification.</title>
        <authorList>
            <person name="Goeker M."/>
        </authorList>
    </citation>
    <scope>NUCLEOTIDE SEQUENCE [LARGE SCALE GENOMIC DNA]</scope>
    <source>
        <strain evidence="3 4">DSM 12769</strain>
    </source>
</reference>
<feature type="transmembrane region" description="Helical" evidence="2">
    <location>
        <begin position="40"/>
        <end position="58"/>
    </location>
</feature>
<proteinExistence type="predicted"/>
<keyword evidence="2" id="KW-0472">Membrane</keyword>
<dbReference type="EMBL" id="RCDA01000001">
    <property type="protein sequence ID" value="RLK50747.1"/>
    <property type="molecule type" value="Genomic_DNA"/>
</dbReference>
<protein>
    <submittedName>
        <fullName evidence="3">Uncharacterized protein (DUF58 family)</fullName>
    </submittedName>
</protein>
<evidence type="ECO:0000313" key="4">
    <source>
        <dbReference type="Proteomes" id="UP000275461"/>
    </source>
</evidence>
<feature type="compositionally biased region" description="Basic and acidic residues" evidence="1">
    <location>
        <begin position="200"/>
        <end position="217"/>
    </location>
</feature>
<keyword evidence="2" id="KW-1133">Transmembrane helix</keyword>
<dbReference type="PANTHER" id="PTHR34351:SF1">
    <property type="entry name" value="SLR1927 PROTEIN"/>
    <property type="match status" value="1"/>
</dbReference>
<organism evidence="3 4">
    <name type="scientific">Alkalispirillum mobile</name>
    <dbReference type="NCBI Taxonomy" id="85925"/>
    <lineage>
        <taxon>Bacteria</taxon>
        <taxon>Pseudomonadati</taxon>
        <taxon>Pseudomonadota</taxon>
        <taxon>Gammaproteobacteria</taxon>
        <taxon>Chromatiales</taxon>
        <taxon>Ectothiorhodospiraceae</taxon>
        <taxon>Alkalispirillum</taxon>
    </lineage>
</organism>
<evidence type="ECO:0000256" key="1">
    <source>
        <dbReference type="SAM" id="MobiDB-lite"/>
    </source>
</evidence>